<dbReference type="InterPro" id="IPR008030">
    <property type="entry name" value="NmrA-like"/>
</dbReference>
<comment type="similarity">
    <text evidence="1">Belongs to the NmrA-type oxidoreductase family.</text>
</comment>
<keyword evidence="2" id="KW-0521">NADP</keyword>
<dbReference type="InterPro" id="IPR051164">
    <property type="entry name" value="NmrA-like_oxidored"/>
</dbReference>
<dbReference type="Gene3D" id="3.40.50.720">
    <property type="entry name" value="NAD(P)-binding Rossmann-like Domain"/>
    <property type="match status" value="1"/>
</dbReference>
<accession>A0AAE1IML8</accession>
<reference evidence="4" key="1">
    <citation type="submission" date="2023-11" db="EMBL/GenBank/DDBJ databases">
        <title>The genome sequences of three competitors of mushroom-forming fungi.</title>
        <authorList>
            <person name="Beijen E."/>
            <person name="Ohm R.A."/>
        </authorList>
    </citation>
    <scope>NUCLEOTIDE SEQUENCE</scope>
    <source>
        <strain evidence="4">CBS 100526</strain>
    </source>
</reference>
<evidence type="ECO:0000259" key="3">
    <source>
        <dbReference type="Pfam" id="PF05368"/>
    </source>
</evidence>
<feature type="domain" description="NmrA-like" evidence="3">
    <location>
        <begin position="4"/>
        <end position="135"/>
    </location>
</feature>
<proteinExistence type="inferred from homology"/>
<gene>
    <name evidence="4" type="ORF">Triagg1_789</name>
</gene>
<dbReference type="EMBL" id="JAWRVG010000002">
    <property type="protein sequence ID" value="KAK4084309.1"/>
    <property type="molecule type" value="Genomic_DNA"/>
</dbReference>
<dbReference type="GeneID" id="87922579"/>
<dbReference type="InterPro" id="IPR036291">
    <property type="entry name" value="NAD(P)-bd_dom_sf"/>
</dbReference>
<dbReference type="SUPFAM" id="SSF51735">
    <property type="entry name" value="NAD(P)-binding Rossmann-fold domains"/>
    <property type="match status" value="1"/>
</dbReference>
<comment type="caution">
    <text evidence="4">The sequence shown here is derived from an EMBL/GenBank/DDBJ whole genome shotgun (WGS) entry which is preliminary data.</text>
</comment>
<dbReference type="RefSeq" id="XP_062760013.1">
    <property type="nucleotide sequence ID" value="XM_062895074.1"/>
</dbReference>
<dbReference type="AlphaFoldDB" id="A0AAE1IML8"/>
<protein>
    <recommendedName>
        <fullName evidence="3">NmrA-like domain-containing protein</fullName>
    </recommendedName>
</protein>
<evidence type="ECO:0000313" key="4">
    <source>
        <dbReference type="EMBL" id="KAK4084309.1"/>
    </source>
</evidence>
<sequence length="203" mass="21646">MPRRNIIVTGATGRQGRAFIHALLSSPTATDPNDTTYHVWAVTRNTTSPSTALLLDAEKAHVNDITAIQGDLNNGARMKEIFSEIAAQGGIFGAFIVLAYPGLGNKSDEEERQGKMLAGLALEFKLDAFVYSSTIPPGPDLDDAFDAIVRPGFFMENFDGFMGSLAVAILSQGLRKETDIALVASQDIGKVAAGIFQVDPSSQ</sequence>
<evidence type="ECO:0000313" key="5">
    <source>
        <dbReference type="Proteomes" id="UP001273209"/>
    </source>
</evidence>
<keyword evidence="5" id="KW-1185">Reference proteome</keyword>
<evidence type="ECO:0000256" key="1">
    <source>
        <dbReference type="ARBA" id="ARBA00006328"/>
    </source>
</evidence>
<evidence type="ECO:0000256" key="2">
    <source>
        <dbReference type="ARBA" id="ARBA00022857"/>
    </source>
</evidence>
<dbReference type="PANTHER" id="PTHR42748:SF7">
    <property type="entry name" value="NMRA LIKE REDOX SENSOR 1-RELATED"/>
    <property type="match status" value="1"/>
</dbReference>
<dbReference type="PANTHER" id="PTHR42748">
    <property type="entry name" value="NITROGEN METABOLITE REPRESSION PROTEIN NMRA FAMILY MEMBER"/>
    <property type="match status" value="1"/>
</dbReference>
<dbReference type="Pfam" id="PF05368">
    <property type="entry name" value="NmrA"/>
    <property type="match status" value="1"/>
</dbReference>
<name>A0AAE1IML8_9HYPO</name>
<dbReference type="Proteomes" id="UP001273209">
    <property type="component" value="Unassembled WGS sequence"/>
</dbReference>
<dbReference type="GO" id="GO:0005634">
    <property type="term" value="C:nucleus"/>
    <property type="evidence" value="ECO:0007669"/>
    <property type="project" value="TreeGrafter"/>
</dbReference>
<organism evidence="4 5">
    <name type="scientific">Trichoderma aggressivum f. europaeum</name>
    <dbReference type="NCBI Taxonomy" id="173218"/>
    <lineage>
        <taxon>Eukaryota</taxon>
        <taxon>Fungi</taxon>
        <taxon>Dikarya</taxon>
        <taxon>Ascomycota</taxon>
        <taxon>Pezizomycotina</taxon>
        <taxon>Sordariomycetes</taxon>
        <taxon>Hypocreomycetidae</taxon>
        <taxon>Hypocreales</taxon>
        <taxon>Hypocreaceae</taxon>
        <taxon>Trichoderma</taxon>
    </lineage>
</organism>